<gene>
    <name evidence="1" type="ORF">KUTeg_022167</name>
</gene>
<keyword evidence="2" id="KW-1185">Reference proteome</keyword>
<evidence type="ECO:0000313" key="2">
    <source>
        <dbReference type="Proteomes" id="UP001217089"/>
    </source>
</evidence>
<dbReference type="Proteomes" id="UP001217089">
    <property type="component" value="Unassembled WGS sequence"/>
</dbReference>
<sequence>MSKVVIFRVQYANKKTWKFNRPWLRYDPRSKSITCDIYINAQVCNTFTVGCTKLKKESVVKHT</sequence>
<reference evidence="1 2" key="1">
    <citation type="submission" date="2022-12" db="EMBL/GenBank/DDBJ databases">
        <title>Chromosome-level genome of Tegillarca granosa.</title>
        <authorList>
            <person name="Kim J."/>
        </authorList>
    </citation>
    <scope>NUCLEOTIDE SEQUENCE [LARGE SCALE GENOMIC DNA]</scope>
    <source>
        <strain evidence="1">Teg-2019</strain>
        <tissue evidence="1">Adductor muscle</tissue>
    </source>
</reference>
<accession>A0ABQ9E5F5</accession>
<name>A0ABQ9E5F5_TEGGR</name>
<evidence type="ECO:0000313" key="1">
    <source>
        <dbReference type="EMBL" id="KAJ8300648.1"/>
    </source>
</evidence>
<dbReference type="EMBL" id="JARBDR010000919">
    <property type="protein sequence ID" value="KAJ8300648.1"/>
    <property type="molecule type" value="Genomic_DNA"/>
</dbReference>
<proteinExistence type="predicted"/>
<organism evidence="1 2">
    <name type="scientific">Tegillarca granosa</name>
    <name type="common">Malaysian cockle</name>
    <name type="synonym">Anadara granosa</name>
    <dbReference type="NCBI Taxonomy" id="220873"/>
    <lineage>
        <taxon>Eukaryota</taxon>
        <taxon>Metazoa</taxon>
        <taxon>Spiralia</taxon>
        <taxon>Lophotrochozoa</taxon>
        <taxon>Mollusca</taxon>
        <taxon>Bivalvia</taxon>
        <taxon>Autobranchia</taxon>
        <taxon>Pteriomorphia</taxon>
        <taxon>Arcoida</taxon>
        <taxon>Arcoidea</taxon>
        <taxon>Arcidae</taxon>
        <taxon>Tegillarca</taxon>
    </lineage>
</organism>
<protein>
    <submittedName>
        <fullName evidence="1">Uncharacterized protein</fullName>
    </submittedName>
</protein>
<comment type="caution">
    <text evidence="1">The sequence shown here is derived from an EMBL/GenBank/DDBJ whole genome shotgun (WGS) entry which is preliminary data.</text>
</comment>